<proteinExistence type="predicted"/>
<evidence type="ECO:0000313" key="3">
    <source>
        <dbReference type="Proteomes" id="UP000009192"/>
    </source>
</evidence>
<keyword evidence="3" id="KW-1185">Reference proteome</keyword>
<name>A0A0Q9X9A4_DROMO</name>
<feature type="compositionally biased region" description="Acidic residues" evidence="1">
    <location>
        <begin position="1"/>
        <end position="10"/>
    </location>
</feature>
<dbReference type="EMBL" id="CH933808">
    <property type="protein sequence ID" value="KRG03993.1"/>
    <property type="molecule type" value="Genomic_DNA"/>
</dbReference>
<accession>A0A0Q9X9A4</accession>
<dbReference type="KEGG" id="dmo:Dmoj_GI25580"/>
<reference evidence="2 3" key="1">
    <citation type="journal article" date="2007" name="Nature">
        <title>Evolution of genes and genomes on the Drosophila phylogeny.</title>
        <authorList>
            <consortium name="Drosophila 12 Genomes Consortium"/>
            <person name="Clark A.G."/>
            <person name="Eisen M.B."/>
            <person name="Smith D.R."/>
            <person name="Bergman C.M."/>
            <person name="Oliver B."/>
            <person name="Markow T.A."/>
            <person name="Kaufman T.C."/>
            <person name="Kellis M."/>
            <person name="Gelbart W."/>
            <person name="Iyer V.N."/>
            <person name="Pollard D.A."/>
            <person name="Sackton T.B."/>
            <person name="Larracuente A.M."/>
            <person name="Singh N.D."/>
            <person name="Abad J.P."/>
            <person name="Abt D.N."/>
            <person name="Adryan B."/>
            <person name="Aguade M."/>
            <person name="Akashi H."/>
            <person name="Anderson W.W."/>
            <person name="Aquadro C.F."/>
            <person name="Ardell D.H."/>
            <person name="Arguello R."/>
            <person name="Artieri C.G."/>
            <person name="Barbash D.A."/>
            <person name="Barker D."/>
            <person name="Barsanti P."/>
            <person name="Batterham P."/>
            <person name="Batzoglou S."/>
            <person name="Begun D."/>
            <person name="Bhutkar A."/>
            <person name="Blanco E."/>
            <person name="Bosak S.A."/>
            <person name="Bradley R.K."/>
            <person name="Brand A.D."/>
            <person name="Brent M.R."/>
            <person name="Brooks A.N."/>
            <person name="Brown R.H."/>
            <person name="Butlin R.K."/>
            <person name="Caggese C."/>
            <person name="Calvi B.R."/>
            <person name="Bernardo de Carvalho A."/>
            <person name="Caspi A."/>
            <person name="Castrezana S."/>
            <person name="Celniker S.E."/>
            <person name="Chang J.L."/>
            <person name="Chapple C."/>
            <person name="Chatterji S."/>
            <person name="Chinwalla A."/>
            <person name="Civetta A."/>
            <person name="Clifton S.W."/>
            <person name="Comeron J.M."/>
            <person name="Costello J.C."/>
            <person name="Coyne J.A."/>
            <person name="Daub J."/>
            <person name="David R.G."/>
            <person name="Delcher A.L."/>
            <person name="Delehaunty K."/>
            <person name="Do C.B."/>
            <person name="Ebling H."/>
            <person name="Edwards K."/>
            <person name="Eickbush T."/>
            <person name="Evans J.D."/>
            <person name="Filipski A."/>
            <person name="Findeiss S."/>
            <person name="Freyhult E."/>
            <person name="Fulton L."/>
            <person name="Fulton R."/>
            <person name="Garcia A.C."/>
            <person name="Gardiner A."/>
            <person name="Garfield D.A."/>
            <person name="Garvin B.E."/>
            <person name="Gibson G."/>
            <person name="Gilbert D."/>
            <person name="Gnerre S."/>
            <person name="Godfrey J."/>
            <person name="Good R."/>
            <person name="Gotea V."/>
            <person name="Gravely B."/>
            <person name="Greenberg A.J."/>
            <person name="Griffiths-Jones S."/>
            <person name="Gross S."/>
            <person name="Guigo R."/>
            <person name="Gustafson E.A."/>
            <person name="Haerty W."/>
            <person name="Hahn M.W."/>
            <person name="Halligan D.L."/>
            <person name="Halpern A.L."/>
            <person name="Halter G.M."/>
            <person name="Han M.V."/>
            <person name="Heger A."/>
            <person name="Hillier L."/>
            <person name="Hinrichs A.S."/>
            <person name="Holmes I."/>
            <person name="Hoskins R.A."/>
            <person name="Hubisz M.J."/>
            <person name="Hultmark D."/>
            <person name="Huntley M.A."/>
            <person name="Jaffe D.B."/>
            <person name="Jagadeeshan S."/>
            <person name="Jeck W.R."/>
            <person name="Johnson J."/>
            <person name="Jones C.D."/>
            <person name="Jordan W.C."/>
            <person name="Karpen G.H."/>
            <person name="Kataoka E."/>
            <person name="Keightley P.D."/>
            <person name="Kheradpour P."/>
            <person name="Kirkness E.F."/>
            <person name="Koerich L.B."/>
            <person name="Kristiansen K."/>
            <person name="Kudrna D."/>
            <person name="Kulathinal R.J."/>
            <person name="Kumar S."/>
            <person name="Kwok R."/>
            <person name="Lander E."/>
            <person name="Langley C.H."/>
            <person name="Lapoint R."/>
            <person name="Lazzaro B.P."/>
            <person name="Lee S.J."/>
            <person name="Levesque L."/>
            <person name="Li R."/>
            <person name="Lin C.F."/>
            <person name="Lin M.F."/>
            <person name="Lindblad-Toh K."/>
            <person name="Llopart A."/>
            <person name="Long M."/>
            <person name="Low L."/>
            <person name="Lozovsky E."/>
            <person name="Lu J."/>
            <person name="Luo M."/>
            <person name="Machado C.A."/>
            <person name="Makalowski W."/>
            <person name="Marzo M."/>
            <person name="Matsuda M."/>
            <person name="Matzkin L."/>
            <person name="McAllister B."/>
            <person name="McBride C.S."/>
            <person name="McKernan B."/>
            <person name="McKernan K."/>
            <person name="Mendez-Lago M."/>
            <person name="Minx P."/>
            <person name="Mollenhauer M.U."/>
            <person name="Montooth K."/>
            <person name="Mount S.M."/>
            <person name="Mu X."/>
            <person name="Myers E."/>
            <person name="Negre B."/>
            <person name="Newfeld S."/>
            <person name="Nielsen R."/>
            <person name="Noor M.A."/>
            <person name="O'Grady P."/>
            <person name="Pachter L."/>
            <person name="Papaceit M."/>
            <person name="Parisi M.J."/>
            <person name="Parisi M."/>
            <person name="Parts L."/>
            <person name="Pedersen J.S."/>
            <person name="Pesole G."/>
            <person name="Phillippy A.M."/>
            <person name="Ponting C.P."/>
            <person name="Pop M."/>
            <person name="Porcelli D."/>
            <person name="Powell J.R."/>
            <person name="Prohaska S."/>
            <person name="Pruitt K."/>
            <person name="Puig M."/>
            <person name="Quesneville H."/>
            <person name="Ram K.R."/>
            <person name="Rand D."/>
            <person name="Rasmussen M.D."/>
            <person name="Reed L.K."/>
            <person name="Reenan R."/>
            <person name="Reily A."/>
            <person name="Remington K.A."/>
            <person name="Rieger T.T."/>
            <person name="Ritchie M.G."/>
            <person name="Robin C."/>
            <person name="Rogers Y.H."/>
            <person name="Rohde C."/>
            <person name="Rozas J."/>
            <person name="Rubenfield M.J."/>
            <person name="Ruiz A."/>
            <person name="Russo S."/>
            <person name="Salzberg S.L."/>
            <person name="Sanchez-Gracia A."/>
            <person name="Saranga D.J."/>
            <person name="Sato H."/>
            <person name="Schaeffer S.W."/>
            <person name="Schatz M.C."/>
            <person name="Schlenke T."/>
            <person name="Schwartz R."/>
            <person name="Segarra C."/>
            <person name="Singh R.S."/>
            <person name="Sirot L."/>
            <person name="Sirota M."/>
            <person name="Sisneros N.B."/>
            <person name="Smith C.D."/>
            <person name="Smith T.F."/>
            <person name="Spieth J."/>
            <person name="Stage D.E."/>
            <person name="Stark A."/>
            <person name="Stephan W."/>
            <person name="Strausberg R.L."/>
            <person name="Strempel S."/>
            <person name="Sturgill D."/>
            <person name="Sutton G."/>
            <person name="Sutton G.G."/>
            <person name="Tao W."/>
            <person name="Teichmann S."/>
            <person name="Tobari Y.N."/>
            <person name="Tomimura Y."/>
            <person name="Tsolas J.M."/>
            <person name="Valente V.L."/>
            <person name="Venter E."/>
            <person name="Venter J.C."/>
            <person name="Vicario S."/>
            <person name="Vieira F.G."/>
            <person name="Vilella A.J."/>
            <person name="Villasante A."/>
            <person name="Walenz B."/>
            <person name="Wang J."/>
            <person name="Wasserman M."/>
            <person name="Watts T."/>
            <person name="Wilson D."/>
            <person name="Wilson R.K."/>
            <person name="Wing R.A."/>
            <person name="Wolfner M.F."/>
            <person name="Wong A."/>
            <person name="Wong G.K."/>
            <person name="Wu C.I."/>
            <person name="Wu G."/>
            <person name="Yamamoto D."/>
            <person name="Yang H.P."/>
            <person name="Yang S.P."/>
            <person name="Yorke J.A."/>
            <person name="Yoshida K."/>
            <person name="Zdobnov E."/>
            <person name="Zhang P."/>
            <person name="Zhang Y."/>
            <person name="Zimin A.V."/>
            <person name="Baldwin J."/>
            <person name="Abdouelleil A."/>
            <person name="Abdulkadir J."/>
            <person name="Abebe A."/>
            <person name="Abera B."/>
            <person name="Abreu J."/>
            <person name="Acer S.C."/>
            <person name="Aftuck L."/>
            <person name="Alexander A."/>
            <person name="An P."/>
            <person name="Anderson E."/>
            <person name="Anderson S."/>
            <person name="Arachi H."/>
            <person name="Azer M."/>
            <person name="Bachantsang P."/>
            <person name="Barry A."/>
            <person name="Bayul T."/>
            <person name="Berlin A."/>
            <person name="Bessette D."/>
            <person name="Bloom T."/>
            <person name="Blye J."/>
            <person name="Boguslavskiy L."/>
            <person name="Bonnet C."/>
            <person name="Boukhgalter B."/>
            <person name="Bourzgui I."/>
            <person name="Brown A."/>
            <person name="Cahill P."/>
            <person name="Channer S."/>
            <person name="Cheshatsang Y."/>
            <person name="Chuda L."/>
            <person name="Citroen M."/>
            <person name="Collymore A."/>
            <person name="Cooke P."/>
            <person name="Costello M."/>
            <person name="D'Aco K."/>
            <person name="Daza R."/>
            <person name="De Haan G."/>
            <person name="DeGray S."/>
            <person name="DeMaso C."/>
            <person name="Dhargay N."/>
            <person name="Dooley K."/>
            <person name="Dooley E."/>
            <person name="Doricent M."/>
            <person name="Dorje P."/>
            <person name="Dorjee K."/>
            <person name="Dupes A."/>
            <person name="Elong R."/>
            <person name="Falk J."/>
            <person name="Farina A."/>
            <person name="Faro S."/>
            <person name="Ferguson D."/>
            <person name="Fisher S."/>
            <person name="Foley C.D."/>
            <person name="Franke A."/>
            <person name="Friedrich D."/>
            <person name="Gadbois L."/>
            <person name="Gearin G."/>
            <person name="Gearin C.R."/>
            <person name="Giannoukos G."/>
            <person name="Goode T."/>
            <person name="Graham J."/>
            <person name="Grandbois E."/>
            <person name="Grewal S."/>
            <person name="Gyaltsen K."/>
            <person name="Hafez N."/>
            <person name="Hagos B."/>
            <person name="Hall J."/>
            <person name="Henson C."/>
            <person name="Hollinger A."/>
            <person name="Honan T."/>
            <person name="Huard M.D."/>
            <person name="Hughes L."/>
            <person name="Hurhula B."/>
            <person name="Husby M.E."/>
            <person name="Kamat A."/>
            <person name="Kanga B."/>
            <person name="Kashin S."/>
            <person name="Khazanovich D."/>
            <person name="Kisner P."/>
            <person name="Lance K."/>
            <person name="Lara M."/>
            <person name="Lee W."/>
            <person name="Lennon N."/>
            <person name="Letendre F."/>
            <person name="LeVine R."/>
            <person name="Lipovsky A."/>
            <person name="Liu X."/>
            <person name="Liu J."/>
            <person name="Liu S."/>
            <person name="Lokyitsang T."/>
            <person name="Lokyitsang Y."/>
            <person name="Lubonja R."/>
            <person name="Lui A."/>
            <person name="MacDonald P."/>
            <person name="Magnisalis V."/>
            <person name="Maru K."/>
            <person name="Matthews C."/>
            <person name="McCusker W."/>
            <person name="McDonough S."/>
            <person name="Mehta T."/>
            <person name="Meldrim J."/>
            <person name="Meneus L."/>
            <person name="Mihai O."/>
            <person name="Mihalev A."/>
            <person name="Mihova T."/>
            <person name="Mittelman R."/>
            <person name="Mlenga V."/>
            <person name="Montmayeur A."/>
            <person name="Mulrain L."/>
            <person name="Navidi A."/>
            <person name="Naylor J."/>
            <person name="Negash T."/>
            <person name="Nguyen T."/>
            <person name="Nguyen N."/>
            <person name="Nicol R."/>
            <person name="Norbu C."/>
            <person name="Norbu N."/>
            <person name="Novod N."/>
            <person name="O'Neill B."/>
            <person name="Osman S."/>
            <person name="Markiewicz E."/>
            <person name="Oyono O.L."/>
            <person name="Patti C."/>
            <person name="Phunkhang P."/>
            <person name="Pierre F."/>
            <person name="Priest M."/>
            <person name="Raghuraman S."/>
            <person name="Rege F."/>
            <person name="Reyes R."/>
            <person name="Rise C."/>
            <person name="Rogov P."/>
            <person name="Ross K."/>
            <person name="Ryan E."/>
            <person name="Settipalli S."/>
            <person name="Shea T."/>
            <person name="Sherpa N."/>
            <person name="Shi L."/>
            <person name="Shih D."/>
            <person name="Sparrow T."/>
            <person name="Spaulding J."/>
            <person name="Stalker J."/>
            <person name="Stange-Thomann N."/>
            <person name="Stavropoulos S."/>
            <person name="Stone C."/>
            <person name="Strader C."/>
            <person name="Tesfaye S."/>
            <person name="Thomson T."/>
            <person name="Thoulutsang Y."/>
            <person name="Thoulutsang D."/>
            <person name="Topham K."/>
            <person name="Topping I."/>
            <person name="Tsamla T."/>
            <person name="Vassiliev H."/>
            <person name="Vo A."/>
            <person name="Wangchuk T."/>
            <person name="Wangdi T."/>
            <person name="Weiand M."/>
            <person name="Wilkinson J."/>
            <person name="Wilson A."/>
            <person name="Yadav S."/>
            <person name="Young G."/>
            <person name="Yu Q."/>
            <person name="Zembek L."/>
            <person name="Zhong D."/>
            <person name="Zimmer A."/>
            <person name="Zwirko Z."/>
            <person name="Jaffe D.B."/>
            <person name="Alvarez P."/>
            <person name="Brockman W."/>
            <person name="Butler J."/>
            <person name="Chin C."/>
            <person name="Gnerre S."/>
            <person name="Grabherr M."/>
            <person name="Kleber M."/>
            <person name="Mauceli E."/>
            <person name="MacCallum I."/>
        </authorList>
    </citation>
    <scope>NUCLEOTIDE SEQUENCE [LARGE SCALE GENOMIC DNA]</scope>
    <source>
        <strain evidence="3">Tucson 15081-1352.22</strain>
    </source>
</reference>
<gene>
    <name evidence="2" type="primary">Dmoj\GI25580</name>
    <name evidence="2" type="ORF">Dmoj_GI25580</name>
</gene>
<dbReference type="InParanoid" id="A0A0Q9X9A4"/>
<evidence type="ECO:0000256" key="1">
    <source>
        <dbReference type="SAM" id="MobiDB-lite"/>
    </source>
</evidence>
<organism evidence="2 3">
    <name type="scientific">Drosophila mojavensis</name>
    <name type="common">Fruit fly</name>
    <dbReference type="NCBI Taxonomy" id="7230"/>
    <lineage>
        <taxon>Eukaryota</taxon>
        <taxon>Metazoa</taxon>
        <taxon>Ecdysozoa</taxon>
        <taxon>Arthropoda</taxon>
        <taxon>Hexapoda</taxon>
        <taxon>Insecta</taxon>
        <taxon>Pterygota</taxon>
        <taxon>Neoptera</taxon>
        <taxon>Endopterygota</taxon>
        <taxon>Diptera</taxon>
        <taxon>Brachycera</taxon>
        <taxon>Muscomorpha</taxon>
        <taxon>Ephydroidea</taxon>
        <taxon>Drosophilidae</taxon>
        <taxon>Drosophila</taxon>
    </lineage>
</organism>
<feature type="region of interest" description="Disordered" evidence="1">
    <location>
        <begin position="96"/>
        <end position="119"/>
    </location>
</feature>
<feature type="compositionally biased region" description="Polar residues" evidence="1">
    <location>
        <begin position="11"/>
        <end position="24"/>
    </location>
</feature>
<dbReference type="AlphaFoldDB" id="A0A0Q9X9A4"/>
<protein>
    <submittedName>
        <fullName evidence="2">Uncharacterized protein</fullName>
    </submittedName>
</protein>
<dbReference type="Proteomes" id="UP000009192">
    <property type="component" value="Unassembled WGS sequence"/>
</dbReference>
<feature type="compositionally biased region" description="Basic residues" evidence="1">
    <location>
        <begin position="107"/>
        <end position="119"/>
    </location>
</feature>
<feature type="region of interest" description="Disordered" evidence="1">
    <location>
        <begin position="1"/>
        <end position="24"/>
    </location>
</feature>
<evidence type="ECO:0000313" key="2">
    <source>
        <dbReference type="EMBL" id="KRG03993.1"/>
    </source>
</evidence>
<sequence length="119" mass="13727">MSLDNSDDLQPEQQLSVKTQPQSMSSLCHYHPELCDEPENAHFMELIDGNGHAFILISAPTTTRKPLRLTMKPTRRYYSQSNFDSDGNSIYKIASQYQGRNANSRLMPRRSHKRTNKKQ</sequence>